<keyword evidence="5" id="KW-0963">Cytoplasm</keyword>
<evidence type="ECO:0000256" key="3">
    <source>
        <dbReference type="ARBA" id="ARBA00022768"/>
    </source>
</evidence>
<evidence type="ECO:0000256" key="5">
    <source>
        <dbReference type="HAMAP-Rule" id="MF_00050"/>
    </source>
</evidence>
<dbReference type="HAMAP" id="MF_00050">
    <property type="entry name" value="EF_Ts"/>
    <property type="match status" value="1"/>
</dbReference>
<accession>A0ABV2CKE0</accession>
<proteinExistence type="inferred from homology"/>
<dbReference type="EMBL" id="JBEWLZ010000001">
    <property type="protein sequence ID" value="MET1488375.1"/>
    <property type="molecule type" value="Genomic_DNA"/>
</dbReference>
<dbReference type="InterPro" id="IPR014039">
    <property type="entry name" value="Transl_elong_EFTs/EF1B_dimer"/>
</dbReference>
<dbReference type="PANTHER" id="PTHR11741:SF0">
    <property type="entry name" value="ELONGATION FACTOR TS, MITOCHONDRIAL"/>
    <property type="match status" value="1"/>
</dbReference>
<feature type="region of interest" description="Involved in Mg(2+) ion dislocation from EF-Tu" evidence="5">
    <location>
        <begin position="82"/>
        <end position="85"/>
    </location>
</feature>
<comment type="similarity">
    <text evidence="1 5 6">Belongs to the EF-Ts family.</text>
</comment>
<keyword evidence="4 5" id="KW-0648">Protein biosynthesis</keyword>
<evidence type="ECO:0000256" key="4">
    <source>
        <dbReference type="ARBA" id="ARBA00022917"/>
    </source>
</evidence>
<dbReference type="PROSITE" id="PS01127">
    <property type="entry name" value="EF_TS_2"/>
    <property type="match status" value="1"/>
</dbReference>
<protein>
    <recommendedName>
        <fullName evidence="2 5">Elongation factor Ts</fullName>
        <shortName evidence="5">EF-Ts</shortName>
    </recommendedName>
</protein>
<evidence type="ECO:0000259" key="8">
    <source>
        <dbReference type="Pfam" id="PF00889"/>
    </source>
</evidence>
<dbReference type="InterPro" id="IPR001816">
    <property type="entry name" value="Transl_elong_EFTs/EF1B"/>
</dbReference>
<comment type="caution">
    <text evidence="9">The sequence shown here is derived from an EMBL/GenBank/DDBJ whole genome shotgun (WGS) entry which is preliminary data.</text>
</comment>
<dbReference type="RefSeq" id="WP_345926440.1">
    <property type="nucleotide sequence ID" value="NZ_JBDIVF010000003.1"/>
</dbReference>
<dbReference type="CDD" id="cd14275">
    <property type="entry name" value="UBA_EF-Ts"/>
    <property type="match status" value="1"/>
</dbReference>
<sequence length="299" mass="31157">MAAITASMVAELRGKTDAPMMECKKALTEADGDMAKAEEILRVKLGNKATKAAARVTAEGIVGTYISADGKLASIVEVNCETDFVAKNDDFLAFTKSVAELIATQNPADVAAVSALALDGSTVEAVRAALVGKIGENITIRRFERVEAKGKVAAYIHGGAKIGVLVDLVGGEEQLAKDIAMHIAASKPKSLDSTGVDAALIEAERRVAIEKAKEAGKPEAMLEKIAEGSVQKFLKDVTLLGQVFVKAEDGKQTIEQLLKAKSASIAGFTLYLVGEGIEKKVNDFAAEVAAQAAAAAAAR</sequence>
<dbReference type="Pfam" id="PF00889">
    <property type="entry name" value="EF_TS"/>
    <property type="match status" value="1"/>
</dbReference>
<keyword evidence="3 5" id="KW-0251">Elongation factor</keyword>
<reference evidence="9 10" key="1">
    <citation type="submission" date="2024-07" db="EMBL/GenBank/DDBJ databases">
        <title>Uliginosibacterium paludis KCTC:42655.</title>
        <authorList>
            <person name="Kim M.K."/>
        </authorList>
    </citation>
    <scope>NUCLEOTIDE SEQUENCE [LARGE SCALE GENOMIC DNA]</scope>
    <source>
        <strain evidence="9 10">KCTC 42655</strain>
    </source>
</reference>
<feature type="domain" description="Translation elongation factor EFTs/EF1B dimerisation" evidence="8">
    <location>
        <begin position="73"/>
        <end position="275"/>
    </location>
</feature>
<evidence type="ECO:0000256" key="7">
    <source>
        <dbReference type="RuleBase" id="RU000643"/>
    </source>
</evidence>
<dbReference type="Gene3D" id="3.30.479.20">
    <property type="entry name" value="Elongation factor Ts, dimerisation domain"/>
    <property type="match status" value="2"/>
</dbReference>
<dbReference type="PANTHER" id="PTHR11741">
    <property type="entry name" value="ELONGATION FACTOR TS"/>
    <property type="match status" value="1"/>
</dbReference>
<dbReference type="GO" id="GO:0003746">
    <property type="term" value="F:translation elongation factor activity"/>
    <property type="evidence" value="ECO:0007669"/>
    <property type="project" value="UniProtKB-KW"/>
</dbReference>
<dbReference type="Proteomes" id="UP001548590">
    <property type="component" value="Unassembled WGS sequence"/>
</dbReference>
<dbReference type="InterPro" id="IPR036402">
    <property type="entry name" value="EF-Ts_dimer_sf"/>
</dbReference>
<dbReference type="Gene3D" id="1.10.286.20">
    <property type="match status" value="1"/>
</dbReference>
<dbReference type="SUPFAM" id="SSF54713">
    <property type="entry name" value="Elongation factor Ts (EF-Ts), dimerisation domain"/>
    <property type="match status" value="2"/>
</dbReference>
<dbReference type="SUPFAM" id="SSF46934">
    <property type="entry name" value="UBA-like"/>
    <property type="match status" value="1"/>
</dbReference>
<evidence type="ECO:0000256" key="1">
    <source>
        <dbReference type="ARBA" id="ARBA00005532"/>
    </source>
</evidence>
<dbReference type="Gene3D" id="1.10.8.10">
    <property type="entry name" value="DNA helicase RuvA subunit, C-terminal domain"/>
    <property type="match status" value="1"/>
</dbReference>
<name>A0ABV2CKE0_9RHOO</name>
<evidence type="ECO:0000313" key="9">
    <source>
        <dbReference type="EMBL" id="MET1488375.1"/>
    </source>
</evidence>
<comment type="function">
    <text evidence="5 6">Associates with the EF-Tu.GDP complex and induces the exchange of GDP to GTP. It remains bound to the aminoacyl-tRNA.EF-Tu.GTP complex up to the GTP hydrolysis stage on the ribosome.</text>
</comment>
<comment type="subcellular location">
    <subcellularLocation>
        <location evidence="5 7">Cytoplasm</location>
    </subcellularLocation>
</comment>
<evidence type="ECO:0000256" key="2">
    <source>
        <dbReference type="ARBA" id="ARBA00016956"/>
    </source>
</evidence>
<gene>
    <name evidence="5 9" type="primary">tsf</name>
    <name evidence="9" type="ORF">ABVT11_00950</name>
</gene>
<evidence type="ECO:0000313" key="10">
    <source>
        <dbReference type="Proteomes" id="UP001548590"/>
    </source>
</evidence>
<dbReference type="InterPro" id="IPR009060">
    <property type="entry name" value="UBA-like_sf"/>
</dbReference>
<evidence type="ECO:0000256" key="6">
    <source>
        <dbReference type="RuleBase" id="RU000642"/>
    </source>
</evidence>
<keyword evidence="10" id="KW-1185">Reference proteome</keyword>
<organism evidence="9 10">
    <name type="scientific">Uliginosibacterium paludis</name>
    <dbReference type="NCBI Taxonomy" id="1615952"/>
    <lineage>
        <taxon>Bacteria</taxon>
        <taxon>Pseudomonadati</taxon>
        <taxon>Pseudomonadota</taxon>
        <taxon>Betaproteobacteria</taxon>
        <taxon>Rhodocyclales</taxon>
        <taxon>Zoogloeaceae</taxon>
        <taxon>Uliginosibacterium</taxon>
    </lineage>
</organism>
<dbReference type="NCBIfam" id="TIGR00116">
    <property type="entry name" value="tsf"/>
    <property type="match status" value="1"/>
</dbReference>
<dbReference type="InterPro" id="IPR018101">
    <property type="entry name" value="Transl_elong_Ts_CS"/>
</dbReference>